<keyword evidence="3 5" id="KW-0472">Membrane</keyword>
<keyword evidence="4 5" id="KW-0998">Cell outer membrane</keyword>
<dbReference type="Pfam" id="PF07660">
    <property type="entry name" value="STN"/>
    <property type="match status" value="1"/>
</dbReference>
<comment type="caution">
    <text evidence="7">The sequence shown here is derived from an EMBL/GenBank/DDBJ whole genome shotgun (WGS) entry which is preliminary data.</text>
</comment>
<dbReference type="RefSeq" id="WP_162608921.1">
    <property type="nucleotide sequence ID" value="NZ_NFHB01000010.1"/>
</dbReference>
<dbReference type="InterPro" id="IPR008969">
    <property type="entry name" value="CarboxyPept-like_regulatory"/>
</dbReference>
<evidence type="ECO:0000256" key="3">
    <source>
        <dbReference type="ARBA" id="ARBA00023136"/>
    </source>
</evidence>
<dbReference type="GO" id="GO:0044718">
    <property type="term" value="P:siderophore transmembrane transport"/>
    <property type="evidence" value="ECO:0007669"/>
    <property type="project" value="TreeGrafter"/>
</dbReference>
<comment type="subcellular location">
    <subcellularLocation>
        <location evidence="5">Cell outer membrane</location>
        <topology evidence="5">Multi-pass membrane protein</topology>
    </subcellularLocation>
</comment>
<dbReference type="NCBIfam" id="TIGR04057">
    <property type="entry name" value="SusC_RagA_signa"/>
    <property type="match status" value="1"/>
</dbReference>
<evidence type="ECO:0000313" key="7">
    <source>
        <dbReference type="EMBL" id="OUN02108.1"/>
    </source>
</evidence>
<sequence>MKEIENQTRYLFINKGVDTKNKVSINAVQKTIQDVLAQLFAGTEIAYRIDESYIILTKKNDAGNPVSVTGKIRDANGNPIVGASVLIQGTTVGVSSDADGAFALQVPPPAADRQLEISFIGYNPVSFVVGSRTAFDVTLEEAASEIESVVVTALGIKRSEKAVAYNVQQVKAEDITTVKDANFINSLTGKVAGVTINTSSSGVGGASKVTLRGNKSISQSSNALYVIDGIPMYNFGGGGGTEFDSRGATESIADINPEDIESMSVLTGAAAAALYGSEAANGAVMITTK</sequence>
<dbReference type="PANTHER" id="PTHR30069">
    <property type="entry name" value="TONB-DEPENDENT OUTER MEMBRANE RECEPTOR"/>
    <property type="match status" value="1"/>
</dbReference>
<keyword evidence="1 5" id="KW-0813">Transport</keyword>
<keyword evidence="5" id="KW-0812">Transmembrane</keyword>
<dbReference type="Gene3D" id="2.60.40.1120">
    <property type="entry name" value="Carboxypeptidase-like, regulatory domain"/>
    <property type="match status" value="1"/>
</dbReference>
<evidence type="ECO:0000256" key="2">
    <source>
        <dbReference type="ARBA" id="ARBA00022729"/>
    </source>
</evidence>
<name>A0A1Y3QV05_9BACT</name>
<dbReference type="InterPro" id="IPR039426">
    <property type="entry name" value="TonB-dep_rcpt-like"/>
</dbReference>
<dbReference type="AlphaFoldDB" id="A0A1Y3QV05"/>
<reference evidence="8" key="1">
    <citation type="submission" date="2017-04" db="EMBL/GenBank/DDBJ databases">
        <title>Function of individual gut microbiota members based on whole genome sequencing of pure cultures obtained from chicken caecum.</title>
        <authorList>
            <person name="Medvecky M."/>
            <person name="Cejkova D."/>
            <person name="Polansky O."/>
            <person name="Karasova D."/>
            <person name="Kubasova T."/>
            <person name="Cizek A."/>
            <person name="Rychlik I."/>
        </authorList>
    </citation>
    <scope>NUCLEOTIDE SEQUENCE [LARGE SCALE GENOMIC DNA]</scope>
    <source>
        <strain evidence="8">An90</strain>
    </source>
</reference>
<dbReference type="Gene3D" id="2.170.130.10">
    <property type="entry name" value="TonB-dependent receptor, plug domain"/>
    <property type="match status" value="1"/>
</dbReference>
<dbReference type="SUPFAM" id="SSF49464">
    <property type="entry name" value="Carboxypeptidase regulatory domain-like"/>
    <property type="match status" value="1"/>
</dbReference>
<dbReference type="EMBL" id="NFHB01000010">
    <property type="protein sequence ID" value="OUN02108.1"/>
    <property type="molecule type" value="Genomic_DNA"/>
</dbReference>
<dbReference type="InterPro" id="IPR037066">
    <property type="entry name" value="Plug_dom_sf"/>
</dbReference>
<organism evidence="7 8">
    <name type="scientific">Alistipes onderdonkii</name>
    <dbReference type="NCBI Taxonomy" id="328813"/>
    <lineage>
        <taxon>Bacteria</taxon>
        <taxon>Pseudomonadati</taxon>
        <taxon>Bacteroidota</taxon>
        <taxon>Bacteroidia</taxon>
        <taxon>Bacteroidales</taxon>
        <taxon>Rikenellaceae</taxon>
        <taxon>Alistipes</taxon>
    </lineage>
</organism>
<dbReference type="Pfam" id="PF07715">
    <property type="entry name" value="Plug"/>
    <property type="match status" value="1"/>
</dbReference>
<feature type="domain" description="Secretin/TonB short N-terminal" evidence="6">
    <location>
        <begin position="10"/>
        <end position="59"/>
    </location>
</feature>
<evidence type="ECO:0000256" key="1">
    <source>
        <dbReference type="ARBA" id="ARBA00022448"/>
    </source>
</evidence>
<comment type="similarity">
    <text evidence="5">Belongs to the TonB-dependent receptor family.</text>
</comment>
<protein>
    <submittedName>
        <fullName evidence="7">SusC/RagA family protein</fullName>
    </submittedName>
</protein>
<gene>
    <name evidence="7" type="ORF">B5G41_13035</name>
</gene>
<dbReference type="SMART" id="SM00965">
    <property type="entry name" value="STN"/>
    <property type="match status" value="1"/>
</dbReference>
<dbReference type="Pfam" id="PF13715">
    <property type="entry name" value="CarbopepD_reg_2"/>
    <property type="match status" value="1"/>
</dbReference>
<dbReference type="GO" id="GO:0009279">
    <property type="term" value="C:cell outer membrane"/>
    <property type="evidence" value="ECO:0007669"/>
    <property type="project" value="UniProtKB-SubCell"/>
</dbReference>
<dbReference type="PANTHER" id="PTHR30069:SF29">
    <property type="entry name" value="HEMOGLOBIN AND HEMOGLOBIN-HAPTOGLOBIN-BINDING PROTEIN 1-RELATED"/>
    <property type="match status" value="1"/>
</dbReference>
<accession>A0A1Y3QV05</accession>
<evidence type="ECO:0000313" key="8">
    <source>
        <dbReference type="Proteomes" id="UP000195772"/>
    </source>
</evidence>
<dbReference type="InterPro" id="IPR012910">
    <property type="entry name" value="Plug_dom"/>
</dbReference>
<dbReference type="Proteomes" id="UP000195772">
    <property type="component" value="Unassembled WGS sequence"/>
</dbReference>
<evidence type="ECO:0000259" key="6">
    <source>
        <dbReference type="SMART" id="SM00965"/>
    </source>
</evidence>
<keyword evidence="5" id="KW-1134">Transmembrane beta strand</keyword>
<keyword evidence="2" id="KW-0732">Signal</keyword>
<dbReference type="PROSITE" id="PS52016">
    <property type="entry name" value="TONB_DEPENDENT_REC_3"/>
    <property type="match status" value="1"/>
</dbReference>
<dbReference type="SUPFAM" id="SSF56935">
    <property type="entry name" value="Porins"/>
    <property type="match status" value="1"/>
</dbReference>
<evidence type="ECO:0000256" key="4">
    <source>
        <dbReference type="ARBA" id="ARBA00023237"/>
    </source>
</evidence>
<dbReference type="GO" id="GO:0015344">
    <property type="term" value="F:siderophore uptake transmembrane transporter activity"/>
    <property type="evidence" value="ECO:0007669"/>
    <property type="project" value="TreeGrafter"/>
</dbReference>
<feature type="non-terminal residue" evidence="7">
    <location>
        <position position="289"/>
    </location>
</feature>
<proteinExistence type="inferred from homology"/>
<dbReference type="InterPro" id="IPR011662">
    <property type="entry name" value="Secretin/TonB_short_N"/>
</dbReference>
<dbReference type="InterPro" id="IPR023997">
    <property type="entry name" value="TonB-dep_OMP_SusC/RagA_CS"/>
</dbReference>
<evidence type="ECO:0000256" key="5">
    <source>
        <dbReference type="PROSITE-ProRule" id="PRU01360"/>
    </source>
</evidence>